<sequence>MNPTVSLVMVSYQTRDLIVRALTALRDTGTGVDYEVIVVDNASADGSADAIAAALPEVRVVRLAHNVGFGRAVNVGAELARGDYVLLMNPDTEPVGDVLGEFVAFARANPAHRVYTGRTLRQDGTDDGRSVFALPSLWGYFCFAAGLSTVFRGSRLFNPEELPGLDRNRPTPVPAASGCLLLVERALFAELRGFAPDYFMYSEDIDLCHRATGLGATPVLVPTARVLHIGGASSTSVGKRVMVLRGKTTYVRLRWSGSRAAVGRALLAAGIAVRAAGARLTGRAGYWREVWAQRRTWLAGWPPLAELPPVVPVPVPPDPSAPPARSARSGPPG</sequence>
<feature type="domain" description="Glycosyltransferase 2-like" evidence="6">
    <location>
        <begin position="6"/>
        <end position="131"/>
    </location>
</feature>
<dbReference type="Pfam" id="PF00535">
    <property type="entry name" value="Glycos_transf_2"/>
    <property type="match status" value="1"/>
</dbReference>
<feature type="compositionally biased region" description="Low complexity" evidence="5">
    <location>
        <begin position="323"/>
        <end position="333"/>
    </location>
</feature>
<organism evidence="7 8">
    <name type="scientific">Polymorphospora lycopeni</name>
    <dbReference type="NCBI Taxonomy" id="3140240"/>
    <lineage>
        <taxon>Bacteria</taxon>
        <taxon>Bacillati</taxon>
        <taxon>Actinomycetota</taxon>
        <taxon>Actinomycetes</taxon>
        <taxon>Micromonosporales</taxon>
        <taxon>Micromonosporaceae</taxon>
        <taxon>Polymorphospora</taxon>
    </lineage>
</organism>
<dbReference type="PANTHER" id="PTHR43179:SF12">
    <property type="entry name" value="GALACTOFURANOSYLTRANSFERASE GLFT2"/>
    <property type="match status" value="1"/>
</dbReference>
<evidence type="ECO:0000256" key="4">
    <source>
        <dbReference type="ARBA" id="ARBA00022679"/>
    </source>
</evidence>
<gene>
    <name evidence="7" type="ORF">AAFH96_23620</name>
</gene>
<name>A0ABV5CVN9_9ACTN</name>
<proteinExistence type="inferred from homology"/>
<accession>A0ABV5CVN9</accession>
<dbReference type="Proteomes" id="UP001582793">
    <property type="component" value="Unassembled WGS sequence"/>
</dbReference>
<dbReference type="SUPFAM" id="SSF53448">
    <property type="entry name" value="Nucleotide-diphospho-sugar transferases"/>
    <property type="match status" value="1"/>
</dbReference>
<feature type="compositionally biased region" description="Pro residues" evidence="5">
    <location>
        <begin position="312"/>
        <end position="322"/>
    </location>
</feature>
<comment type="pathway">
    <text evidence="1">Cell wall biogenesis; cell wall polysaccharide biosynthesis.</text>
</comment>
<protein>
    <submittedName>
        <fullName evidence="7">Glycosyltransferase family 2 protein</fullName>
        <ecNumber evidence="7">2.4.-.-</ecNumber>
    </submittedName>
</protein>
<evidence type="ECO:0000313" key="8">
    <source>
        <dbReference type="Proteomes" id="UP001582793"/>
    </source>
</evidence>
<dbReference type="InterPro" id="IPR029044">
    <property type="entry name" value="Nucleotide-diphossugar_trans"/>
</dbReference>
<comment type="similarity">
    <text evidence="2">Belongs to the glycosyltransferase 2 family.</text>
</comment>
<evidence type="ECO:0000256" key="3">
    <source>
        <dbReference type="ARBA" id="ARBA00022676"/>
    </source>
</evidence>
<dbReference type="RefSeq" id="WP_375735644.1">
    <property type="nucleotide sequence ID" value="NZ_JBCGDC010000078.1"/>
</dbReference>
<dbReference type="CDD" id="cd04186">
    <property type="entry name" value="GT_2_like_c"/>
    <property type="match status" value="1"/>
</dbReference>
<keyword evidence="3 7" id="KW-0328">Glycosyltransferase</keyword>
<keyword evidence="8" id="KW-1185">Reference proteome</keyword>
<dbReference type="GO" id="GO:0016757">
    <property type="term" value="F:glycosyltransferase activity"/>
    <property type="evidence" value="ECO:0007669"/>
    <property type="project" value="UniProtKB-KW"/>
</dbReference>
<dbReference type="InterPro" id="IPR001173">
    <property type="entry name" value="Glyco_trans_2-like"/>
</dbReference>
<evidence type="ECO:0000313" key="7">
    <source>
        <dbReference type="EMBL" id="MFB6396072.1"/>
    </source>
</evidence>
<evidence type="ECO:0000256" key="5">
    <source>
        <dbReference type="SAM" id="MobiDB-lite"/>
    </source>
</evidence>
<feature type="region of interest" description="Disordered" evidence="5">
    <location>
        <begin position="312"/>
        <end position="333"/>
    </location>
</feature>
<reference evidence="7 8" key="1">
    <citation type="submission" date="2024-04" db="EMBL/GenBank/DDBJ databases">
        <title>Polymorphospora sp. isolated from Baiyangdian Lake in Xiong'an New Area.</title>
        <authorList>
            <person name="Zhang X."/>
            <person name="Liu J."/>
        </authorList>
    </citation>
    <scope>NUCLEOTIDE SEQUENCE [LARGE SCALE GENOMIC DNA]</scope>
    <source>
        <strain evidence="7 8">2-325</strain>
    </source>
</reference>
<dbReference type="Gene3D" id="3.90.550.10">
    <property type="entry name" value="Spore Coat Polysaccharide Biosynthesis Protein SpsA, Chain A"/>
    <property type="match status" value="1"/>
</dbReference>
<evidence type="ECO:0000256" key="1">
    <source>
        <dbReference type="ARBA" id="ARBA00004776"/>
    </source>
</evidence>
<evidence type="ECO:0000259" key="6">
    <source>
        <dbReference type="Pfam" id="PF00535"/>
    </source>
</evidence>
<comment type="caution">
    <text evidence="7">The sequence shown here is derived from an EMBL/GenBank/DDBJ whole genome shotgun (WGS) entry which is preliminary data.</text>
</comment>
<dbReference type="EC" id="2.4.-.-" evidence="7"/>
<keyword evidence="4 7" id="KW-0808">Transferase</keyword>
<dbReference type="EMBL" id="JBCGDC010000078">
    <property type="protein sequence ID" value="MFB6396072.1"/>
    <property type="molecule type" value="Genomic_DNA"/>
</dbReference>
<evidence type="ECO:0000256" key="2">
    <source>
        <dbReference type="ARBA" id="ARBA00006739"/>
    </source>
</evidence>
<dbReference type="PANTHER" id="PTHR43179">
    <property type="entry name" value="RHAMNOSYLTRANSFERASE WBBL"/>
    <property type="match status" value="1"/>
</dbReference>